<dbReference type="GeneID" id="45050163"/>
<dbReference type="OMA" id="TITVYYE"/>
<dbReference type="PANTHER" id="PTHR15680">
    <property type="entry name" value="RIBOSOMAL PROTEIN L19"/>
    <property type="match status" value="1"/>
</dbReference>
<dbReference type="EMBL" id="LN847224">
    <property type="protein sequence ID" value="CRI45589.1"/>
    <property type="molecule type" value="Genomic_DNA"/>
</dbReference>
<evidence type="ECO:0000256" key="4">
    <source>
        <dbReference type="ARBA" id="ARBA00035171"/>
    </source>
</evidence>
<dbReference type="GO" id="GO:0006412">
    <property type="term" value="P:translation"/>
    <property type="evidence" value="ECO:0007669"/>
    <property type="project" value="UniProtKB-UniRule"/>
</dbReference>
<evidence type="ECO:0000313" key="7">
    <source>
        <dbReference type="EMBL" id="CRI37728.1"/>
    </source>
</evidence>
<evidence type="ECO:0000256" key="5">
    <source>
        <dbReference type="HAMAP-Rule" id="MF_00402"/>
    </source>
</evidence>
<dbReference type="EMBL" id="LN846998">
    <property type="protein sequence ID" value="CRI37728.1"/>
    <property type="molecule type" value="Genomic_DNA"/>
</dbReference>
<evidence type="ECO:0000256" key="6">
    <source>
        <dbReference type="RuleBase" id="RU000559"/>
    </source>
</evidence>
<dbReference type="AlphaFoldDB" id="A0A0F7WS35"/>
<evidence type="ECO:0000313" key="8">
    <source>
        <dbReference type="EMBL" id="CRI39993.1"/>
    </source>
</evidence>
<dbReference type="InterPro" id="IPR008991">
    <property type="entry name" value="Translation_prot_SH3-like_sf"/>
</dbReference>
<keyword evidence="2 5" id="KW-0689">Ribosomal protein</keyword>
<comment type="function">
    <text evidence="5 6">This protein is located at the 30S-50S ribosomal subunit interface and may play a role in the structure and function of the aminoacyl-tRNA binding site.</text>
</comment>
<evidence type="ECO:0000256" key="1">
    <source>
        <dbReference type="ARBA" id="ARBA00005781"/>
    </source>
</evidence>
<dbReference type="Gene3D" id="2.30.30.790">
    <property type="match status" value="1"/>
</dbReference>
<sequence length="121" mass="13462">MVNLLKELEQEQCRNDLPEFHVGDTIRLATKISEGGKERVQVFQGTVMARRGGGSGETVSLHRVAYGEGMEKSFLLNSPRIVSIEIVKRGKVARARLYYLRGKTGKAAKVKEFVGPRSSKK</sequence>
<dbReference type="EMBL" id="LN847008">
    <property type="protein sequence ID" value="CRI41123.1"/>
    <property type="molecule type" value="Genomic_DNA"/>
</dbReference>
<dbReference type="EMBL" id="LN847002">
    <property type="protein sequence ID" value="CRI39993.1"/>
    <property type="molecule type" value="Genomic_DNA"/>
</dbReference>
<organism evidence="10">
    <name type="scientific">Chlamydia pneumoniae</name>
    <name type="common">Chlamydophila pneumoniae</name>
    <dbReference type="NCBI Taxonomy" id="83558"/>
    <lineage>
        <taxon>Bacteria</taxon>
        <taxon>Pseudomonadati</taxon>
        <taxon>Chlamydiota</taxon>
        <taxon>Chlamydiia</taxon>
        <taxon>Chlamydiales</taxon>
        <taxon>Chlamydiaceae</taxon>
        <taxon>Chlamydia/Chlamydophila group</taxon>
        <taxon>Chlamydia</taxon>
    </lineage>
</organism>
<evidence type="ECO:0000313" key="14">
    <source>
        <dbReference type="EMBL" id="CRI49011.1"/>
    </source>
</evidence>
<evidence type="ECO:0000313" key="16">
    <source>
        <dbReference type="EMBL" id="CRI51268.1"/>
    </source>
</evidence>
<evidence type="ECO:0000313" key="10">
    <source>
        <dbReference type="EMBL" id="CRI42246.1"/>
    </source>
</evidence>
<dbReference type="EMBL" id="LN847240">
    <property type="protein sequence ID" value="CRI50144.1"/>
    <property type="molecule type" value="Genomic_DNA"/>
</dbReference>
<comment type="similarity">
    <text evidence="1 5 6">Belongs to the bacterial ribosomal protein bL19 family.</text>
</comment>
<dbReference type="SMR" id="A0A0F7WS35"/>
<dbReference type="Pfam" id="PF01245">
    <property type="entry name" value="Ribosomal_L19"/>
    <property type="match status" value="1"/>
</dbReference>
<evidence type="ECO:0000313" key="11">
    <source>
        <dbReference type="EMBL" id="CRI43347.1"/>
    </source>
</evidence>
<dbReference type="GO" id="GO:0003735">
    <property type="term" value="F:structural constituent of ribosome"/>
    <property type="evidence" value="ECO:0007669"/>
    <property type="project" value="InterPro"/>
</dbReference>
<evidence type="ECO:0000313" key="15">
    <source>
        <dbReference type="EMBL" id="CRI50144.1"/>
    </source>
</evidence>
<dbReference type="EMBL" id="LN847107">
    <property type="protein sequence ID" value="CRI43347.1"/>
    <property type="molecule type" value="Genomic_DNA"/>
</dbReference>
<proteinExistence type="inferred from homology"/>
<dbReference type="PATRIC" id="fig|83558.13.peg.128"/>
<evidence type="ECO:0000256" key="3">
    <source>
        <dbReference type="ARBA" id="ARBA00023274"/>
    </source>
</evidence>
<evidence type="ECO:0000313" key="13">
    <source>
        <dbReference type="EMBL" id="CRI46718.1"/>
    </source>
</evidence>
<dbReference type="EMBL" id="LN847245">
    <property type="protein sequence ID" value="CRI51268.1"/>
    <property type="molecule type" value="Genomic_DNA"/>
</dbReference>
<dbReference type="OrthoDB" id="9803541at2"/>
<dbReference type="EMBL" id="LN847230">
    <property type="protein sequence ID" value="CRI46718.1"/>
    <property type="molecule type" value="Genomic_DNA"/>
</dbReference>
<dbReference type="EMBL" id="LN847242">
    <property type="protein sequence ID" value="CRI49011.1"/>
    <property type="molecule type" value="Genomic_DNA"/>
</dbReference>
<evidence type="ECO:0000313" key="12">
    <source>
        <dbReference type="EMBL" id="CRI45589.1"/>
    </source>
</evidence>
<dbReference type="PANTHER" id="PTHR15680:SF9">
    <property type="entry name" value="LARGE RIBOSOMAL SUBUNIT PROTEIN BL19M"/>
    <property type="match status" value="1"/>
</dbReference>
<dbReference type="PROSITE" id="PS01015">
    <property type="entry name" value="RIBOSOMAL_L19"/>
    <property type="match status" value="1"/>
</dbReference>
<dbReference type="PIRSF" id="PIRSF002191">
    <property type="entry name" value="Ribosomal_L19"/>
    <property type="match status" value="1"/>
</dbReference>
<dbReference type="InterPro" id="IPR038657">
    <property type="entry name" value="Ribosomal_bL19_sf"/>
</dbReference>
<evidence type="ECO:0000313" key="9">
    <source>
        <dbReference type="EMBL" id="CRI41123.1"/>
    </source>
</evidence>
<accession>A0A0F7WS35</accession>
<protein>
    <recommendedName>
        <fullName evidence="4 5">Large ribosomal subunit protein bL19</fullName>
    </recommendedName>
</protein>
<evidence type="ECO:0000313" key="17">
    <source>
        <dbReference type="EMBL" id="CRI52399.1"/>
    </source>
</evidence>
<reference evidence="10" key="1">
    <citation type="submission" date="2015-05" db="EMBL/GenBank/DDBJ databases">
        <authorList>
            <person name="Rattei Thomas"/>
        </authorList>
    </citation>
    <scope>NUCLEOTIDE SEQUENCE</scope>
    <source>
        <strain evidence="7">CV15</strain>
        <strain evidence="8">CWL029c</strain>
        <strain evidence="10">DC9</strain>
        <strain evidence="9">GiD</strain>
        <strain evidence="11">H12</strain>
        <strain evidence="12">MUL2216</strain>
        <strain evidence="13">Panola</strain>
        <strain evidence="15">PB1</strain>
        <strain evidence="14">U1271</strain>
        <strain evidence="16">UZG1</strain>
        <strain evidence="17">Wien2</strain>
        <strain evidence="18">YK41</strain>
    </source>
</reference>
<dbReference type="EMBL" id="LN847249">
    <property type="protein sequence ID" value="CRI52399.1"/>
    <property type="molecule type" value="Genomic_DNA"/>
</dbReference>
<gene>
    <name evidence="5 10" type="primary">rplS</name>
    <name evidence="7" type="ORF">BN1224_CV15_B_00510</name>
    <name evidence="10" type="ORF">BN1224_DC9_AO_00100</name>
    <name evidence="9" type="ORF">BN1224_GiD_A_01240</name>
    <name evidence="11" type="ORF">BN1224_H12_AQ_00060</name>
    <name evidence="12" type="ORF">BN1224_MUL2216_C_00540</name>
    <name evidence="13" type="ORF">BN1224_Panola_B_00570</name>
    <name evidence="15" type="ORF">BN1224_PB1_B_01130</name>
    <name evidence="14" type="ORF">BN1224_U1271_A_01210</name>
    <name evidence="16" type="ORF">BN1224_UZG1_A_01230</name>
    <name evidence="17" type="ORF">BN1224_Wien2_B_01100</name>
    <name evidence="18" type="ORF">BN1224_YK41_AJ_00070</name>
    <name evidence="8" type="ORF">CWL029c_B_00540</name>
</gene>
<dbReference type="SUPFAM" id="SSF50104">
    <property type="entry name" value="Translation proteins SH3-like domain"/>
    <property type="match status" value="1"/>
</dbReference>
<name>A0A0F7WS35_CHLPN</name>
<dbReference type="PRINTS" id="PR00061">
    <property type="entry name" value="RIBOSOMALL19"/>
</dbReference>
<dbReference type="InterPro" id="IPR018257">
    <property type="entry name" value="Ribosomal_bL19_CS"/>
</dbReference>
<evidence type="ECO:0000313" key="18">
    <source>
        <dbReference type="EMBL" id="CRI72758.1"/>
    </source>
</evidence>
<dbReference type="NCBIfam" id="TIGR01024">
    <property type="entry name" value="rplS_bact"/>
    <property type="match status" value="1"/>
</dbReference>
<keyword evidence="3 5" id="KW-0687">Ribonucleoprotein</keyword>
<evidence type="ECO:0000256" key="2">
    <source>
        <dbReference type="ARBA" id="ARBA00022980"/>
    </source>
</evidence>
<dbReference type="EMBL" id="LN847023">
    <property type="protein sequence ID" value="CRI42246.1"/>
    <property type="molecule type" value="Genomic_DNA"/>
</dbReference>
<dbReference type="GO" id="GO:0022625">
    <property type="term" value="C:cytosolic large ribosomal subunit"/>
    <property type="evidence" value="ECO:0007669"/>
    <property type="project" value="TreeGrafter"/>
</dbReference>
<dbReference type="EMBL" id="LN849017">
    <property type="protein sequence ID" value="CRI72758.1"/>
    <property type="molecule type" value="Genomic_DNA"/>
</dbReference>
<dbReference type="HAMAP" id="MF_00402">
    <property type="entry name" value="Ribosomal_bL19"/>
    <property type="match status" value="1"/>
</dbReference>
<dbReference type="InterPro" id="IPR001857">
    <property type="entry name" value="Ribosomal_bL19"/>
</dbReference>
<dbReference type="RefSeq" id="WP_010882768.1">
    <property type="nucleotide sequence ID" value="NZ_CP160064.1"/>
</dbReference>